<comment type="caution">
    <text evidence="2">The sequence shown here is derived from an EMBL/GenBank/DDBJ whole genome shotgun (WGS) entry which is preliminary data.</text>
</comment>
<dbReference type="SUPFAM" id="SSF54001">
    <property type="entry name" value="Cysteine proteinases"/>
    <property type="match status" value="2"/>
</dbReference>
<name>A0AAE0C6I6_9CHLO</name>
<feature type="domain" description="Transglutaminase-like" evidence="1">
    <location>
        <begin position="38"/>
        <end position="102"/>
    </location>
</feature>
<dbReference type="AlphaFoldDB" id="A0AAE0C6I6"/>
<dbReference type="Proteomes" id="UP001190700">
    <property type="component" value="Unassembled WGS sequence"/>
</dbReference>
<reference evidence="2 3" key="1">
    <citation type="journal article" date="2015" name="Genome Biol. Evol.">
        <title>Comparative Genomics of a Bacterivorous Green Alga Reveals Evolutionary Causalities and Consequences of Phago-Mixotrophic Mode of Nutrition.</title>
        <authorList>
            <person name="Burns J.A."/>
            <person name="Paasch A."/>
            <person name="Narechania A."/>
            <person name="Kim E."/>
        </authorList>
    </citation>
    <scope>NUCLEOTIDE SEQUENCE [LARGE SCALE GENOMIC DNA]</scope>
    <source>
        <strain evidence="2 3">PLY_AMNH</strain>
    </source>
</reference>
<dbReference type="EMBL" id="LGRX02027442">
    <property type="protein sequence ID" value="KAK3249356.1"/>
    <property type="molecule type" value="Genomic_DNA"/>
</dbReference>
<gene>
    <name evidence="2" type="ORF">CYMTET_41214</name>
</gene>
<evidence type="ECO:0000313" key="2">
    <source>
        <dbReference type="EMBL" id="KAK3249356.1"/>
    </source>
</evidence>
<sequence>MGDMMASSGTAVHAMCDEQHASIVLLAGRLHGWPHATTRDDVQFAIKAYDYVLSEVKYCSPSEWYEPASATLASKRGNCVNKACLLAAILRAGGLKAGFYVVRAPQREYSLDSTIDLAIVRGNTCVPRVHPITFDGENDALADCLVAGSHNVSSLKDVDKLFASKDVDRLFTAKSRDSQNILDAVDLSIEFVRNCGSMFSEPEKLHKAIYDHLLYQHPELTAGRSITGCTSVEVPKAFCDSQHPSVQKVAASLRSKVSSDEEFAAAAFKWVRDEIRYYFLSDWQVSVQETLASRVGVCSTKSCLLTAILRAGGLSAAFYVTKINPREVFKLTPEFLRKTWSVNSLHVLSAVYLHGRWIPIDSMLDSSISRPVLAFSPDLFAEFDGKNAALGILTDAPGELQWLDSIDHILSSKRSRVPEAVIRGSNIALETVRLFGFYTQHIVESTGVDWDFAYRDVAETSLLIHHTDLVKEVLEFRRGLPEVASKL</sequence>
<proteinExistence type="predicted"/>
<evidence type="ECO:0000259" key="1">
    <source>
        <dbReference type="Pfam" id="PF01841"/>
    </source>
</evidence>
<dbReference type="PANTHER" id="PTHR33490">
    <property type="entry name" value="BLR5614 PROTEIN-RELATED"/>
    <property type="match status" value="1"/>
</dbReference>
<dbReference type="InterPro" id="IPR002931">
    <property type="entry name" value="Transglutaminase-like"/>
</dbReference>
<dbReference type="Gene3D" id="3.10.620.30">
    <property type="match status" value="2"/>
</dbReference>
<accession>A0AAE0C6I6</accession>
<organism evidence="2 3">
    <name type="scientific">Cymbomonas tetramitiformis</name>
    <dbReference type="NCBI Taxonomy" id="36881"/>
    <lineage>
        <taxon>Eukaryota</taxon>
        <taxon>Viridiplantae</taxon>
        <taxon>Chlorophyta</taxon>
        <taxon>Pyramimonadophyceae</taxon>
        <taxon>Pyramimonadales</taxon>
        <taxon>Pyramimonadaceae</taxon>
        <taxon>Cymbomonas</taxon>
    </lineage>
</organism>
<dbReference type="Pfam" id="PF01841">
    <property type="entry name" value="Transglut_core"/>
    <property type="match status" value="2"/>
</dbReference>
<feature type="domain" description="Transglutaminase-like" evidence="1">
    <location>
        <begin position="248"/>
        <end position="361"/>
    </location>
</feature>
<evidence type="ECO:0000313" key="3">
    <source>
        <dbReference type="Proteomes" id="UP001190700"/>
    </source>
</evidence>
<dbReference type="InterPro" id="IPR038765">
    <property type="entry name" value="Papain-like_cys_pep_sf"/>
</dbReference>
<protein>
    <recommendedName>
        <fullName evidence="1">Transglutaminase-like domain-containing protein</fullName>
    </recommendedName>
</protein>
<keyword evidence="3" id="KW-1185">Reference proteome</keyword>